<evidence type="ECO:0000256" key="12">
    <source>
        <dbReference type="RuleBase" id="RU361169"/>
    </source>
</evidence>
<gene>
    <name evidence="14" type="ORF">QN277_013322</name>
</gene>
<keyword evidence="8 12" id="KW-0326">Glycosidase</keyword>
<keyword evidence="9" id="KW-0961">Cell wall biogenesis/degradation</keyword>
<evidence type="ECO:0000256" key="3">
    <source>
        <dbReference type="ARBA" id="ARBA00012736"/>
    </source>
</evidence>
<dbReference type="Pfam" id="PF00295">
    <property type="entry name" value="Glyco_hydro_28"/>
    <property type="match status" value="1"/>
</dbReference>
<dbReference type="Proteomes" id="UP001293593">
    <property type="component" value="Unassembled WGS sequence"/>
</dbReference>
<dbReference type="PANTHER" id="PTHR31375">
    <property type="match status" value="1"/>
</dbReference>
<keyword evidence="5" id="KW-0964">Secreted</keyword>
<evidence type="ECO:0000256" key="1">
    <source>
        <dbReference type="ARBA" id="ARBA00004191"/>
    </source>
</evidence>
<dbReference type="InterPro" id="IPR006626">
    <property type="entry name" value="PbH1"/>
</dbReference>
<dbReference type="InterPro" id="IPR012334">
    <property type="entry name" value="Pectin_lyas_fold"/>
</dbReference>
<keyword evidence="4" id="KW-0134">Cell wall</keyword>
<dbReference type="GO" id="GO:0004650">
    <property type="term" value="F:polygalacturonase activity"/>
    <property type="evidence" value="ECO:0007669"/>
    <property type="project" value="UniProtKB-EC"/>
</dbReference>
<evidence type="ECO:0000256" key="7">
    <source>
        <dbReference type="ARBA" id="ARBA00022801"/>
    </source>
</evidence>
<dbReference type="GO" id="GO:0005975">
    <property type="term" value="P:carbohydrate metabolic process"/>
    <property type="evidence" value="ECO:0007669"/>
    <property type="project" value="InterPro"/>
</dbReference>
<dbReference type="SUPFAM" id="SSF51126">
    <property type="entry name" value="Pectin lyase-like"/>
    <property type="match status" value="1"/>
</dbReference>
<feature type="active site" evidence="11">
    <location>
        <position position="299"/>
    </location>
</feature>
<dbReference type="InterPro" id="IPR000743">
    <property type="entry name" value="Glyco_hydro_28"/>
</dbReference>
<dbReference type="PROSITE" id="PS00502">
    <property type="entry name" value="POLYGALACTURONASE"/>
    <property type="match status" value="1"/>
</dbReference>
<comment type="subcellular location">
    <subcellularLocation>
        <location evidence="1">Secreted</location>
        <location evidence="1">Cell wall</location>
    </subcellularLocation>
</comment>
<dbReference type="EMBL" id="JAWXYG010000002">
    <property type="protein sequence ID" value="KAK4281876.1"/>
    <property type="molecule type" value="Genomic_DNA"/>
</dbReference>
<keyword evidence="15" id="KW-1185">Reference proteome</keyword>
<comment type="catalytic activity">
    <reaction evidence="10">
        <text>(1,4-alpha-D-galacturonosyl)n+m + H2O = (1,4-alpha-D-galacturonosyl)n + (1,4-alpha-D-galacturonosyl)m.</text>
        <dbReference type="EC" id="3.2.1.15"/>
    </reaction>
</comment>
<evidence type="ECO:0000313" key="14">
    <source>
        <dbReference type="EMBL" id="KAK4281876.1"/>
    </source>
</evidence>
<comment type="caution">
    <text evidence="14">The sequence shown here is derived from an EMBL/GenBank/DDBJ whole genome shotgun (WGS) entry which is preliminary data.</text>
</comment>
<dbReference type="AlphaFoldDB" id="A0AAE1N339"/>
<dbReference type="FunFam" id="2.160.20.10:FF:000028">
    <property type="entry name" value="Polygalacturonase QRT2"/>
    <property type="match status" value="1"/>
</dbReference>
<evidence type="ECO:0000256" key="4">
    <source>
        <dbReference type="ARBA" id="ARBA00022512"/>
    </source>
</evidence>
<evidence type="ECO:0000256" key="2">
    <source>
        <dbReference type="ARBA" id="ARBA00008834"/>
    </source>
</evidence>
<comment type="similarity">
    <text evidence="2 12">Belongs to the glycosyl hydrolase 28 family.</text>
</comment>
<dbReference type="EC" id="3.2.1.15" evidence="3"/>
<proteinExistence type="inferred from homology"/>
<feature type="chain" id="PRO_5042183785" description="endo-polygalacturonase" evidence="13">
    <location>
        <begin position="29"/>
        <end position="450"/>
    </location>
</feature>
<evidence type="ECO:0000256" key="8">
    <source>
        <dbReference type="ARBA" id="ARBA00023295"/>
    </source>
</evidence>
<reference evidence="14" key="1">
    <citation type="submission" date="2023-10" db="EMBL/GenBank/DDBJ databases">
        <title>Chromosome-level genome of the transformable northern wattle, Acacia crassicarpa.</title>
        <authorList>
            <person name="Massaro I."/>
            <person name="Sinha N.R."/>
            <person name="Poethig S."/>
            <person name="Leichty A.R."/>
        </authorList>
    </citation>
    <scope>NUCLEOTIDE SEQUENCE</scope>
    <source>
        <strain evidence="14">Acra3RX</strain>
        <tissue evidence="14">Leaf</tissue>
    </source>
</reference>
<dbReference type="SMART" id="SM00710">
    <property type="entry name" value="PbH1"/>
    <property type="match status" value="4"/>
</dbReference>
<keyword evidence="7 12" id="KW-0378">Hydrolase</keyword>
<dbReference type="GO" id="GO:0009830">
    <property type="term" value="P:cell wall modification involved in abscission"/>
    <property type="evidence" value="ECO:0007669"/>
    <property type="project" value="UniProtKB-ARBA"/>
</dbReference>
<accession>A0AAE1N339</accession>
<dbReference type="Gene3D" id="2.160.20.10">
    <property type="entry name" value="Single-stranded right-handed beta-helix, Pectin lyase-like"/>
    <property type="match status" value="1"/>
</dbReference>
<evidence type="ECO:0000256" key="11">
    <source>
        <dbReference type="PROSITE-ProRule" id="PRU10052"/>
    </source>
</evidence>
<dbReference type="GO" id="GO:0010047">
    <property type="term" value="P:fruit dehiscence"/>
    <property type="evidence" value="ECO:0007669"/>
    <property type="project" value="UniProtKB-ARBA"/>
</dbReference>
<name>A0AAE1N339_9FABA</name>
<evidence type="ECO:0000256" key="6">
    <source>
        <dbReference type="ARBA" id="ARBA00022729"/>
    </source>
</evidence>
<evidence type="ECO:0000256" key="9">
    <source>
        <dbReference type="ARBA" id="ARBA00023316"/>
    </source>
</evidence>
<evidence type="ECO:0000313" key="15">
    <source>
        <dbReference type="Proteomes" id="UP001293593"/>
    </source>
</evidence>
<evidence type="ECO:0000256" key="13">
    <source>
        <dbReference type="SAM" id="SignalP"/>
    </source>
</evidence>
<evidence type="ECO:0000256" key="10">
    <source>
        <dbReference type="ARBA" id="ARBA00034074"/>
    </source>
</evidence>
<sequence length="450" mass="48358">MALQKHVLSLFLMLFIIVIPYVPCYVTSQEDPLKIHGGGDSPFNNIDDGGTPKKLIQQSTQVLSLNRFVKLGVTSSSASKLNVNDFGAKGDGKTDDTEAFNKAWQAACSSGRDVILVVPSNYDYLLKPVRFSGPCNSRITFQISGTIEASENSSDYTEDPQHWLMFESVQNVTVQGGGTINGNGDTWWRKSCKKNPSLPCKSAPTAVTFYRCENLIVENLVIKNAQQIHVNIQESSKVKVSGVTVSAPEDSPNTDGIHITNTKIIQISNSVIATGDDCLSIESGTQNLLASDIACGPGHGISIGSLGETGTEELVSGITVNGAHLSGTTNGVRIKTWPGGSGSASNIKFQNIVMENVTNPIIIDQNYCDQKTPCKQQKSTVKIRNVLYENIKGTSASDVAVSLNCSQSFPCQGIVLHNIDLRQEQEAQIPKALCQSALLSYVGSVSPRCP</sequence>
<evidence type="ECO:0000256" key="5">
    <source>
        <dbReference type="ARBA" id="ARBA00022525"/>
    </source>
</evidence>
<dbReference type="InterPro" id="IPR011050">
    <property type="entry name" value="Pectin_lyase_fold/virulence"/>
</dbReference>
<organism evidence="14 15">
    <name type="scientific">Acacia crassicarpa</name>
    <name type="common">northern wattle</name>
    <dbReference type="NCBI Taxonomy" id="499986"/>
    <lineage>
        <taxon>Eukaryota</taxon>
        <taxon>Viridiplantae</taxon>
        <taxon>Streptophyta</taxon>
        <taxon>Embryophyta</taxon>
        <taxon>Tracheophyta</taxon>
        <taxon>Spermatophyta</taxon>
        <taxon>Magnoliopsida</taxon>
        <taxon>eudicotyledons</taxon>
        <taxon>Gunneridae</taxon>
        <taxon>Pentapetalae</taxon>
        <taxon>rosids</taxon>
        <taxon>fabids</taxon>
        <taxon>Fabales</taxon>
        <taxon>Fabaceae</taxon>
        <taxon>Caesalpinioideae</taxon>
        <taxon>mimosoid clade</taxon>
        <taxon>Acacieae</taxon>
        <taxon>Acacia</taxon>
    </lineage>
</organism>
<keyword evidence="6 13" id="KW-0732">Signal</keyword>
<protein>
    <recommendedName>
        <fullName evidence="3">endo-polygalacturonase</fullName>
        <ecNumber evidence="3">3.2.1.15</ecNumber>
    </recommendedName>
</protein>
<feature type="signal peptide" evidence="13">
    <location>
        <begin position="1"/>
        <end position="28"/>
    </location>
</feature>
<dbReference type="GO" id="GO:0009901">
    <property type="term" value="P:anther dehiscence"/>
    <property type="evidence" value="ECO:0007669"/>
    <property type="project" value="UniProtKB-ARBA"/>
</dbReference>